<evidence type="ECO:0000313" key="3">
    <source>
        <dbReference type="EMBL" id="QCP36802.1"/>
    </source>
</evidence>
<dbReference type="OrthoDB" id="9810153at2"/>
<feature type="chain" id="PRO_5020942148" evidence="2">
    <location>
        <begin position="32"/>
        <end position="291"/>
    </location>
</feature>
<dbReference type="EMBL" id="CP040058">
    <property type="protein sequence ID" value="QCP36802.1"/>
    <property type="molecule type" value="Genomic_DNA"/>
</dbReference>
<protein>
    <submittedName>
        <fullName evidence="3">Extracellular protein</fullName>
    </submittedName>
</protein>
<feature type="signal peptide" evidence="2">
    <location>
        <begin position="1"/>
        <end position="31"/>
    </location>
</feature>
<keyword evidence="2" id="KW-0732">Signal</keyword>
<accession>A0A4P8IFV1</accession>
<dbReference type="Pfam" id="PF06207">
    <property type="entry name" value="DUF1002"/>
    <property type="match status" value="1"/>
</dbReference>
<reference evidence="3 4" key="1">
    <citation type="submission" date="2019-05" db="EMBL/GenBank/DDBJ databases">
        <title>Complete genome sequencing of Anaerostipes rhamnosivorans.</title>
        <authorList>
            <person name="Bui T.P.N."/>
            <person name="de Vos W.M."/>
        </authorList>
    </citation>
    <scope>NUCLEOTIDE SEQUENCE [LARGE SCALE GENOMIC DNA]</scope>
    <source>
        <strain evidence="3 4">1y2</strain>
    </source>
</reference>
<organism evidence="3 4">
    <name type="scientific">Anaerostipes rhamnosivorans</name>
    <dbReference type="NCBI Taxonomy" id="1229621"/>
    <lineage>
        <taxon>Bacteria</taxon>
        <taxon>Bacillati</taxon>
        <taxon>Bacillota</taxon>
        <taxon>Clostridia</taxon>
        <taxon>Lachnospirales</taxon>
        <taxon>Lachnospiraceae</taxon>
        <taxon>Anaerostipes</taxon>
    </lineage>
</organism>
<dbReference type="Proteomes" id="UP000298653">
    <property type="component" value="Chromosome"/>
</dbReference>
<dbReference type="KEGG" id="arf:AR1Y2_3348"/>
<sequence>MRKRKSLFRAAAAVMAAVMAFSFVPSKFVKADSVDGEQYLALGADLSSKEKQTVLELLGVSDTGGYTMIKVTNKEEHEYLGDYLSSKVIGSRALSSVTVKKTDSGSGVNVQTENITYCTEGMYKNALVTAGIKDADVKVAGPFKISGTAALVGVMKSYEAMTGKKIPEKSKDAATDELITTGEVAESIGKDDAEKLIADVKQKVAEDNLKTPQEIGKAIDESAKDLEINLSDADRQKIQELMDKISDLNLNVDQLKEQAKDIYNKLNDSGFFEKVKNWFSGVVDTIKGIFS</sequence>
<dbReference type="RefSeq" id="WP_137329973.1">
    <property type="nucleotide sequence ID" value="NZ_CP040058.1"/>
</dbReference>
<dbReference type="AlphaFoldDB" id="A0A4P8IFV1"/>
<keyword evidence="1" id="KW-0175">Coiled coil</keyword>
<proteinExistence type="predicted"/>
<gene>
    <name evidence="3" type="ORF">AR1Y2_3348</name>
</gene>
<name>A0A4P8IFV1_9FIRM</name>
<feature type="coiled-coil region" evidence="1">
    <location>
        <begin position="238"/>
        <end position="265"/>
    </location>
</feature>
<dbReference type="InterPro" id="IPR009343">
    <property type="entry name" value="DUF1002"/>
</dbReference>
<evidence type="ECO:0000256" key="1">
    <source>
        <dbReference type="SAM" id="Coils"/>
    </source>
</evidence>
<keyword evidence="4" id="KW-1185">Reference proteome</keyword>
<evidence type="ECO:0000313" key="4">
    <source>
        <dbReference type="Proteomes" id="UP000298653"/>
    </source>
</evidence>
<evidence type="ECO:0000256" key="2">
    <source>
        <dbReference type="SAM" id="SignalP"/>
    </source>
</evidence>